<name>S0FYM2_RUMCE</name>
<protein>
    <recommendedName>
        <fullName evidence="3">Phage portal protein</fullName>
    </recommendedName>
</protein>
<comment type="caution">
    <text evidence="1">The sequence shown here is derived from an EMBL/GenBank/DDBJ whole genome shotgun (WGS) entry which is preliminary data.</text>
</comment>
<evidence type="ECO:0008006" key="3">
    <source>
        <dbReference type="Google" id="ProtNLM"/>
    </source>
</evidence>
<dbReference type="SUPFAM" id="SSF69279">
    <property type="entry name" value="Phage tail proteins"/>
    <property type="match status" value="1"/>
</dbReference>
<keyword evidence="2" id="KW-1185">Reference proteome</keyword>
<dbReference type="eggNOG" id="ENOG5030DF7">
    <property type="taxonomic scope" value="Bacteria"/>
</dbReference>
<dbReference type="RefSeq" id="WP_004623455.1">
    <property type="nucleotide sequence ID" value="NZ_AORV01000015.1"/>
</dbReference>
<dbReference type="InterPro" id="IPR038628">
    <property type="entry name" value="XkdM-like_sf"/>
</dbReference>
<sequence length="144" mass="16181">MNAKRIINGTWGEVWLDDDKVGECKGLQAKIEIQKEDVKLCGQMAQDTKITGWKGKGTLKLYKTSSRLALKIKDEVLKNGKDIRFKIISKLADPDASGAERVVIKNVSFDDLMLADWEAAKNGEVEAPFTFTDFDYLDIIQPEN</sequence>
<dbReference type="PATRIC" id="fig|1195236.3.peg.595"/>
<dbReference type="Pfam" id="PF09393">
    <property type="entry name" value="DUF2001"/>
    <property type="match status" value="1"/>
</dbReference>
<accession>S0FYM2</accession>
<evidence type="ECO:0000313" key="1">
    <source>
        <dbReference type="EMBL" id="EMS73698.1"/>
    </source>
</evidence>
<organism evidence="1 2">
    <name type="scientific">Ruminiclostridium cellobioparum subsp. termitidis CT1112</name>
    <dbReference type="NCBI Taxonomy" id="1195236"/>
    <lineage>
        <taxon>Bacteria</taxon>
        <taxon>Bacillati</taxon>
        <taxon>Bacillota</taxon>
        <taxon>Clostridia</taxon>
        <taxon>Eubacteriales</taxon>
        <taxon>Oscillospiraceae</taxon>
        <taxon>Ruminiclostridium</taxon>
    </lineage>
</organism>
<evidence type="ECO:0000313" key="2">
    <source>
        <dbReference type="Proteomes" id="UP000014155"/>
    </source>
</evidence>
<dbReference type="EMBL" id="AORV01000015">
    <property type="protein sequence ID" value="EMS73698.1"/>
    <property type="molecule type" value="Genomic_DNA"/>
</dbReference>
<dbReference type="Gene3D" id="2.30.110.40">
    <property type="entry name" value="Phage tail tube protein"/>
    <property type="match status" value="1"/>
</dbReference>
<dbReference type="STRING" id="1195236.CTER_0288"/>
<dbReference type="Proteomes" id="UP000014155">
    <property type="component" value="Unassembled WGS sequence"/>
</dbReference>
<dbReference type="AlphaFoldDB" id="S0FYM2"/>
<proteinExistence type="predicted"/>
<gene>
    <name evidence="1" type="ORF">CTER_0288</name>
</gene>
<reference evidence="1 2" key="1">
    <citation type="journal article" date="2013" name="Genome Announc.">
        <title>Draft Genome Sequence of the Cellulolytic, Mesophilic, Anaerobic Bacterium Clostridium termitidis Strain CT1112 (DSM 5398).</title>
        <authorList>
            <person name="Lal S."/>
            <person name="Ramachandran U."/>
            <person name="Zhang X."/>
            <person name="Munir R."/>
            <person name="Sparling R."/>
            <person name="Levin D.B."/>
        </authorList>
    </citation>
    <scope>NUCLEOTIDE SEQUENCE [LARGE SCALE GENOMIC DNA]</scope>
    <source>
        <strain evidence="1 2">CT1112</strain>
    </source>
</reference>
<dbReference type="InterPro" id="IPR018989">
    <property type="entry name" value="DUF2001"/>
</dbReference>